<comment type="caution">
    <text evidence="1">The sequence shown here is derived from an EMBL/GenBank/DDBJ whole genome shotgun (WGS) entry which is preliminary data.</text>
</comment>
<proteinExistence type="predicted"/>
<reference evidence="1 2" key="1">
    <citation type="submission" date="2019-03" db="EMBL/GenBank/DDBJ databases">
        <title>Genomic Encyclopedia of Type Strains, Phase IV (KMG-IV): sequencing the most valuable type-strain genomes for metagenomic binning, comparative biology and taxonomic classification.</title>
        <authorList>
            <person name="Goeker M."/>
        </authorList>
    </citation>
    <scope>NUCLEOTIDE SEQUENCE [LARGE SCALE GENOMIC DNA]</scope>
    <source>
        <strain evidence="1 2">DSM 11170</strain>
    </source>
</reference>
<accession>A0A4R2RFX4</accession>
<dbReference type="RefSeq" id="WP_131920436.1">
    <property type="nucleotide sequence ID" value="NZ_JAOQNU010000030.1"/>
</dbReference>
<dbReference type="AlphaFoldDB" id="A0A4R2RFX4"/>
<evidence type="ECO:0000313" key="1">
    <source>
        <dbReference type="EMBL" id="TCP61259.1"/>
    </source>
</evidence>
<dbReference type="EMBL" id="SLXT01000029">
    <property type="protein sequence ID" value="TCP61259.1"/>
    <property type="molecule type" value="Genomic_DNA"/>
</dbReference>
<sequence>MSDFSVKGEWFFEYEDGTVTGPFSNFITQAGLELIAQSLIDLPSLYIAIGDDTAPGETMIEIMRKPVSSATRTYNQVRIRTQLMQVEAVGDHNKAAIFTGATGTAGSGTMLNLLVQPWSKASNTILTVEARITVSGGQL</sequence>
<keyword evidence="2" id="KW-1185">Reference proteome</keyword>
<organism evidence="1 2">
    <name type="scientific">Heliophilum fasciatum</name>
    <dbReference type="NCBI Taxonomy" id="35700"/>
    <lineage>
        <taxon>Bacteria</taxon>
        <taxon>Bacillati</taxon>
        <taxon>Bacillota</taxon>
        <taxon>Clostridia</taxon>
        <taxon>Eubacteriales</taxon>
        <taxon>Heliobacteriaceae</taxon>
        <taxon>Heliophilum</taxon>
    </lineage>
</organism>
<gene>
    <name evidence="1" type="ORF">EDD73_12912</name>
</gene>
<evidence type="ECO:0000313" key="2">
    <source>
        <dbReference type="Proteomes" id="UP000294813"/>
    </source>
</evidence>
<dbReference type="OrthoDB" id="2081437at2"/>
<protein>
    <submittedName>
        <fullName evidence="1">Uncharacterized protein</fullName>
    </submittedName>
</protein>
<name>A0A4R2RFX4_9FIRM</name>
<dbReference type="Proteomes" id="UP000294813">
    <property type="component" value="Unassembled WGS sequence"/>
</dbReference>